<organism evidence="1">
    <name type="scientific">Rhizophora mucronata</name>
    <name type="common">Asiatic mangrove</name>
    <dbReference type="NCBI Taxonomy" id="61149"/>
    <lineage>
        <taxon>Eukaryota</taxon>
        <taxon>Viridiplantae</taxon>
        <taxon>Streptophyta</taxon>
        <taxon>Embryophyta</taxon>
        <taxon>Tracheophyta</taxon>
        <taxon>Spermatophyta</taxon>
        <taxon>Magnoliopsida</taxon>
        <taxon>eudicotyledons</taxon>
        <taxon>Gunneridae</taxon>
        <taxon>Pentapetalae</taxon>
        <taxon>rosids</taxon>
        <taxon>fabids</taxon>
        <taxon>Malpighiales</taxon>
        <taxon>Rhizophoraceae</taxon>
        <taxon>Rhizophora</taxon>
    </lineage>
</organism>
<dbReference type="EMBL" id="GGEC01087607">
    <property type="protein sequence ID" value="MBX68091.1"/>
    <property type="molecule type" value="Transcribed_RNA"/>
</dbReference>
<accession>A0A2P2QMC9</accession>
<name>A0A2P2QMC9_RHIMU</name>
<reference evidence="1" key="1">
    <citation type="submission" date="2018-02" db="EMBL/GenBank/DDBJ databases">
        <title>Rhizophora mucronata_Transcriptome.</title>
        <authorList>
            <person name="Meera S.P."/>
            <person name="Sreeshan A."/>
            <person name="Augustine A."/>
        </authorList>
    </citation>
    <scope>NUCLEOTIDE SEQUENCE</scope>
    <source>
        <tissue evidence="1">Leaf</tissue>
    </source>
</reference>
<evidence type="ECO:0000313" key="1">
    <source>
        <dbReference type="EMBL" id="MBX68091.1"/>
    </source>
</evidence>
<protein>
    <submittedName>
        <fullName evidence="1">Uncharacterized protein</fullName>
    </submittedName>
</protein>
<sequence>MPRNRRTRRSRRKTQSHKFKYKCFSLRPREPRNFLLLSKGVLSNHQGSHWQSLACTLHQGLNTPWCVL</sequence>
<dbReference type="AlphaFoldDB" id="A0A2P2QMC9"/>
<proteinExistence type="predicted"/>